<organism evidence="9 10">
    <name type="scientific">Fusarium heterosporum</name>
    <dbReference type="NCBI Taxonomy" id="42747"/>
    <lineage>
        <taxon>Eukaryota</taxon>
        <taxon>Fungi</taxon>
        <taxon>Dikarya</taxon>
        <taxon>Ascomycota</taxon>
        <taxon>Pezizomycotina</taxon>
        <taxon>Sordariomycetes</taxon>
        <taxon>Hypocreomycetidae</taxon>
        <taxon>Hypocreales</taxon>
        <taxon>Nectriaceae</taxon>
        <taxon>Fusarium</taxon>
        <taxon>Fusarium heterosporum species complex</taxon>
    </lineage>
</organism>
<reference evidence="9 10" key="1">
    <citation type="submission" date="2020-05" db="EMBL/GenBank/DDBJ databases">
        <title>Identification and distribution of gene clusters putatively required for synthesis of sphingolipid metabolism inhibitors in phylogenetically diverse species of the filamentous fungus Fusarium.</title>
        <authorList>
            <person name="Kim H.-S."/>
            <person name="Busman M."/>
            <person name="Brown D.W."/>
            <person name="Divon H."/>
            <person name="Uhlig S."/>
            <person name="Proctor R.H."/>
        </authorList>
    </citation>
    <scope>NUCLEOTIDE SEQUENCE [LARGE SCALE GENOMIC DNA]</scope>
    <source>
        <strain evidence="9 10">NRRL 20693</strain>
    </source>
</reference>
<evidence type="ECO:0000256" key="7">
    <source>
        <dbReference type="SAM" id="Phobius"/>
    </source>
</evidence>
<protein>
    <recommendedName>
        <fullName evidence="8">Rhodopsin domain-containing protein</fullName>
    </recommendedName>
</protein>
<keyword evidence="3 7" id="KW-1133">Transmembrane helix</keyword>
<proteinExistence type="inferred from homology"/>
<dbReference type="AlphaFoldDB" id="A0A8H5WZT9"/>
<feature type="transmembrane region" description="Helical" evidence="7">
    <location>
        <begin position="12"/>
        <end position="34"/>
    </location>
</feature>
<comment type="similarity">
    <text evidence="5">Belongs to the SAT4 family.</text>
</comment>
<dbReference type="PANTHER" id="PTHR33048:SF93">
    <property type="entry name" value="INTEGRAL MEMBRANE PROTEIN"/>
    <property type="match status" value="1"/>
</dbReference>
<name>A0A8H5WZT9_FUSHE</name>
<dbReference type="GO" id="GO:0016020">
    <property type="term" value="C:membrane"/>
    <property type="evidence" value="ECO:0007669"/>
    <property type="project" value="UniProtKB-SubCell"/>
</dbReference>
<keyword evidence="2 7" id="KW-0812">Transmembrane</keyword>
<feature type="transmembrane region" description="Helical" evidence="7">
    <location>
        <begin position="125"/>
        <end position="147"/>
    </location>
</feature>
<evidence type="ECO:0000256" key="1">
    <source>
        <dbReference type="ARBA" id="ARBA00004141"/>
    </source>
</evidence>
<dbReference type="Proteomes" id="UP000567885">
    <property type="component" value="Unassembled WGS sequence"/>
</dbReference>
<accession>A0A8H5WZT9</accession>
<feature type="region of interest" description="Disordered" evidence="6">
    <location>
        <begin position="277"/>
        <end position="298"/>
    </location>
</feature>
<evidence type="ECO:0000259" key="8">
    <source>
        <dbReference type="Pfam" id="PF20684"/>
    </source>
</evidence>
<sequence>MTIGGEAPKALALMWSFVTVTWILNLFMPFARIFIEERRPSSADYVCSLSNVFLLLFAVLFHIAAGHGFGQSMPSLKASEASLAVKIGMIGQTFAILGMAIAKTCLGLFLLSILKGTELKWAKRLISTAFCSLLIDSIVTTIIFWVQCRPVTKIFDIRVEGTCDINVTPFAIALGVWCIVVDFLFALMPWFLFHNLVMEARDKIQLCSIMSIGVLAGICGIFRTLAVATGFTANYTLDTVPLIVWSAAEMAITLICYQVMSLCRSWRMVRGRLRKDSTSHHDSANAEGNSIDVHRMDGIPRGDKVARRTYESLRHGCNEGFTQQLTRVWCPDNDTDSTTGILGPDGRELATPVNSRICVKREVMFALLE</sequence>
<comment type="caution">
    <text evidence="9">The sequence shown here is derived from an EMBL/GenBank/DDBJ whole genome shotgun (WGS) entry which is preliminary data.</text>
</comment>
<evidence type="ECO:0000256" key="3">
    <source>
        <dbReference type="ARBA" id="ARBA00022989"/>
    </source>
</evidence>
<feature type="domain" description="Rhodopsin" evidence="8">
    <location>
        <begin position="31"/>
        <end position="259"/>
    </location>
</feature>
<gene>
    <name evidence="9" type="ORF">FHETE_1366</name>
</gene>
<dbReference type="InterPro" id="IPR049326">
    <property type="entry name" value="Rhodopsin_dom_fungi"/>
</dbReference>
<evidence type="ECO:0000256" key="4">
    <source>
        <dbReference type="ARBA" id="ARBA00023136"/>
    </source>
</evidence>
<feature type="transmembrane region" description="Helical" evidence="7">
    <location>
        <begin position="167"/>
        <end position="192"/>
    </location>
</feature>
<dbReference type="Pfam" id="PF20684">
    <property type="entry name" value="Fung_rhodopsin"/>
    <property type="match status" value="1"/>
</dbReference>
<dbReference type="PANTHER" id="PTHR33048">
    <property type="entry name" value="PTH11-LIKE INTEGRAL MEMBRANE PROTEIN (AFU_ORTHOLOGUE AFUA_5G11245)"/>
    <property type="match status" value="1"/>
</dbReference>
<dbReference type="OrthoDB" id="3923077at2759"/>
<feature type="transmembrane region" description="Helical" evidence="7">
    <location>
        <begin position="89"/>
        <end position="113"/>
    </location>
</feature>
<keyword evidence="4 7" id="KW-0472">Membrane</keyword>
<feature type="transmembrane region" description="Helical" evidence="7">
    <location>
        <begin position="46"/>
        <end position="69"/>
    </location>
</feature>
<feature type="transmembrane region" description="Helical" evidence="7">
    <location>
        <begin position="204"/>
        <end position="231"/>
    </location>
</feature>
<evidence type="ECO:0000313" key="9">
    <source>
        <dbReference type="EMBL" id="KAF5678136.1"/>
    </source>
</evidence>
<dbReference type="InterPro" id="IPR052337">
    <property type="entry name" value="SAT4-like"/>
</dbReference>
<evidence type="ECO:0000313" key="10">
    <source>
        <dbReference type="Proteomes" id="UP000567885"/>
    </source>
</evidence>
<evidence type="ECO:0000256" key="6">
    <source>
        <dbReference type="SAM" id="MobiDB-lite"/>
    </source>
</evidence>
<evidence type="ECO:0000256" key="2">
    <source>
        <dbReference type="ARBA" id="ARBA00022692"/>
    </source>
</evidence>
<dbReference type="EMBL" id="JAAGWQ010000020">
    <property type="protein sequence ID" value="KAF5678136.1"/>
    <property type="molecule type" value="Genomic_DNA"/>
</dbReference>
<evidence type="ECO:0000256" key="5">
    <source>
        <dbReference type="ARBA" id="ARBA00038359"/>
    </source>
</evidence>
<keyword evidence="10" id="KW-1185">Reference proteome</keyword>
<comment type="subcellular location">
    <subcellularLocation>
        <location evidence="1">Membrane</location>
        <topology evidence="1">Multi-pass membrane protein</topology>
    </subcellularLocation>
</comment>
<feature type="transmembrane region" description="Helical" evidence="7">
    <location>
        <begin position="243"/>
        <end position="263"/>
    </location>
</feature>